<evidence type="ECO:0000259" key="9">
    <source>
        <dbReference type="PROSITE" id="PS51379"/>
    </source>
</evidence>
<dbReference type="GO" id="GO:0016491">
    <property type="term" value="F:oxidoreductase activity"/>
    <property type="evidence" value="ECO:0007669"/>
    <property type="project" value="UniProtKB-KW"/>
</dbReference>
<feature type="domain" description="4Fe-4S ferredoxin-type" evidence="9">
    <location>
        <begin position="100"/>
        <end position="130"/>
    </location>
</feature>
<evidence type="ECO:0000256" key="3">
    <source>
        <dbReference type="ARBA" id="ARBA00022485"/>
    </source>
</evidence>
<evidence type="ECO:0000256" key="1">
    <source>
        <dbReference type="ARBA" id="ARBA00001974"/>
    </source>
</evidence>
<evidence type="ECO:0000256" key="2">
    <source>
        <dbReference type="ARBA" id="ARBA00006561"/>
    </source>
</evidence>
<evidence type="ECO:0000256" key="6">
    <source>
        <dbReference type="ARBA" id="ARBA00023002"/>
    </source>
</evidence>
<dbReference type="InterPro" id="IPR017896">
    <property type="entry name" value="4Fe4S_Fe-S-bd"/>
</dbReference>
<evidence type="ECO:0000256" key="4">
    <source>
        <dbReference type="ARBA" id="ARBA00022723"/>
    </source>
</evidence>
<accession>A0AA41UHJ4</accession>
<keyword evidence="11" id="KW-1185">Reference proteome</keyword>
<comment type="cofactor">
    <cofactor evidence="1">
        <name>FAD</name>
        <dbReference type="ChEBI" id="CHEBI:57692"/>
    </cofactor>
</comment>
<comment type="similarity">
    <text evidence="2">Belongs to the HdrA family.</text>
</comment>
<dbReference type="SUPFAM" id="SSF51905">
    <property type="entry name" value="FAD/NAD(P)-binding domain"/>
    <property type="match status" value="1"/>
</dbReference>
<dbReference type="Pfam" id="PF12831">
    <property type="entry name" value="FAD_oxidored"/>
    <property type="match status" value="1"/>
</dbReference>
<evidence type="ECO:0000313" key="11">
    <source>
        <dbReference type="Proteomes" id="UP001165427"/>
    </source>
</evidence>
<evidence type="ECO:0000256" key="8">
    <source>
        <dbReference type="ARBA" id="ARBA00023014"/>
    </source>
</evidence>
<keyword evidence="8" id="KW-0411">Iron-sulfur</keyword>
<organism evidence="10 11">
    <name type="scientific">Desulfatitalea alkaliphila</name>
    <dbReference type="NCBI Taxonomy" id="2929485"/>
    <lineage>
        <taxon>Bacteria</taxon>
        <taxon>Pseudomonadati</taxon>
        <taxon>Thermodesulfobacteriota</taxon>
        <taxon>Desulfobacteria</taxon>
        <taxon>Desulfobacterales</taxon>
        <taxon>Desulfosarcinaceae</taxon>
        <taxon>Desulfatitalea</taxon>
    </lineage>
</organism>
<evidence type="ECO:0000313" key="10">
    <source>
        <dbReference type="EMBL" id="MCJ8499665.1"/>
    </source>
</evidence>
<dbReference type="PRINTS" id="PR00368">
    <property type="entry name" value="FADPNR"/>
</dbReference>
<dbReference type="InterPro" id="IPR036188">
    <property type="entry name" value="FAD/NAD-bd_sf"/>
</dbReference>
<keyword evidence="7" id="KW-0408">Iron</keyword>
<keyword evidence="4" id="KW-0479">Metal-binding</keyword>
<keyword evidence="3" id="KW-0004">4Fe-4S</keyword>
<keyword evidence="5" id="KW-0285">Flavoprotein</keyword>
<reference evidence="10" key="1">
    <citation type="submission" date="2022-04" db="EMBL/GenBank/DDBJ databases">
        <title>Desulfatitalea alkaliphila sp. nov., a novel anaerobic sulfate-reducing bacterium isolated from terrestrial mud volcano, Taman Peninsula, Russia.</title>
        <authorList>
            <person name="Khomyakova M.A."/>
            <person name="Merkel A.Y."/>
            <person name="Slobodkin A.I."/>
        </authorList>
    </citation>
    <scope>NUCLEOTIDE SEQUENCE</scope>
    <source>
        <strain evidence="10">M08but</strain>
    </source>
</reference>
<dbReference type="Gene3D" id="3.40.50.720">
    <property type="entry name" value="NAD(P)-binding Rossmann-like Domain"/>
    <property type="match status" value="1"/>
</dbReference>
<keyword evidence="5" id="KW-0274">FAD</keyword>
<dbReference type="InterPro" id="IPR017900">
    <property type="entry name" value="4Fe4S_Fe_S_CS"/>
</dbReference>
<name>A0AA41UHJ4_9BACT</name>
<gene>
    <name evidence="10" type="ORF">MRX98_03690</name>
</gene>
<comment type="caution">
    <text evidence="10">The sequence shown here is derived from an EMBL/GenBank/DDBJ whole genome shotgun (WGS) entry which is preliminary data.</text>
</comment>
<proteinExistence type="inferred from homology"/>
<dbReference type="PANTHER" id="PTHR43498">
    <property type="entry name" value="FERREDOXIN:COB-COM HETERODISULFIDE REDUCTASE SUBUNIT A"/>
    <property type="match status" value="1"/>
</dbReference>
<dbReference type="EMBL" id="JALJRB010000003">
    <property type="protein sequence ID" value="MCJ8499665.1"/>
    <property type="molecule type" value="Genomic_DNA"/>
</dbReference>
<dbReference type="GO" id="GO:0051539">
    <property type="term" value="F:4 iron, 4 sulfur cluster binding"/>
    <property type="evidence" value="ECO:0007669"/>
    <property type="project" value="UniProtKB-KW"/>
</dbReference>
<dbReference type="Gene3D" id="3.30.70.20">
    <property type="match status" value="1"/>
</dbReference>
<dbReference type="Pfam" id="PF00037">
    <property type="entry name" value="Fer4"/>
    <property type="match status" value="1"/>
</dbReference>
<dbReference type="Proteomes" id="UP001165427">
    <property type="component" value="Unassembled WGS sequence"/>
</dbReference>
<dbReference type="AlphaFoldDB" id="A0AA41UHJ4"/>
<evidence type="ECO:0000256" key="7">
    <source>
        <dbReference type="ARBA" id="ARBA00023004"/>
    </source>
</evidence>
<keyword evidence="6" id="KW-0560">Oxidoreductase</keyword>
<dbReference type="InterPro" id="IPR039650">
    <property type="entry name" value="HdrA-like"/>
</dbReference>
<dbReference type="SUPFAM" id="SSF54862">
    <property type="entry name" value="4Fe-4S ferredoxins"/>
    <property type="match status" value="1"/>
</dbReference>
<evidence type="ECO:0000256" key="5">
    <source>
        <dbReference type="ARBA" id="ARBA00022827"/>
    </source>
</evidence>
<dbReference type="PROSITE" id="PS51379">
    <property type="entry name" value="4FE4S_FER_2"/>
    <property type="match status" value="1"/>
</dbReference>
<dbReference type="GO" id="GO:0046872">
    <property type="term" value="F:metal ion binding"/>
    <property type="evidence" value="ECO:0007669"/>
    <property type="project" value="UniProtKB-KW"/>
</dbReference>
<dbReference type="PROSITE" id="PS00198">
    <property type="entry name" value="4FE4S_FER_1"/>
    <property type="match status" value="1"/>
</dbReference>
<sequence length="135" mass="14246">MEIKTTGAVMIVGGGVAGIQAALDLADSGFLVYLVEKTPAIGGAMGQLDKTFPTIDCSMCILSPQLVATGRHPNIELVTCADVERVAGRAGRFRVQVRKRARSIDMDRCTGCRACVDACPVISAQDEIAESITTM</sequence>
<dbReference type="PANTHER" id="PTHR43498:SF1">
    <property type="entry name" value="COB--COM HETERODISULFIDE REDUCTASE IRON-SULFUR SUBUNIT A"/>
    <property type="match status" value="1"/>
</dbReference>
<protein>
    <submittedName>
        <fullName evidence="10">FAD-dependent oxidoreductase</fullName>
    </submittedName>
</protein>